<name>A0A2P2KUG3_RHIMU</name>
<proteinExistence type="predicted"/>
<reference evidence="1" key="1">
    <citation type="submission" date="2018-02" db="EMBL/GenBank/DDBJ databases">
        <title>Rhizophora mucronata_Transcriptome.</title>
        <authorList>
            <person name="Meera S.P."/>
            <person name="Sreeshan A."/>
            <person name="Augustine A."/>
        </authorList>
    </citation>
    <scope>NUCLEOTIDE SEQUENCE</scope>
    <source>
        <tissue evidence="1">Leaf</tissue>
    </source>
</reference>
<dbReference type="AlphaFoldDB" id="A0A2P2KUG3"/>
<protein>
    <submittedName>
        <fullName evidence="1">NAD dependent epimerase/dehydratase</fullName>
    </submittedName>
</protein>
<sequence length="32" mass="3571">MALLDKESRQENTNKSSATHYKNILGSGCFNL</sequence>
<evidence type="ECO:0000313" key="1">
    <source>
        <dbReference type="EMBL" id="MBX09333.1"/>
    </source>
</evidence>
<dbReference type="EMBL" id="GGEC01028849">
    <property type="protein sequence ID" value="MBX09333.1"/>
    <property type="molecule type" value="Transcribed_RNA"/>
</dbReference>
<accession>A0A2P2KUG3</accession>
<organism evidence="1">
    <name type="scientific">Rhizophora mucronata</name>
    <name type="common">Asiatic mangrove</name>
    <dbReference type="NCBI Taxonomy" id="61149"/>
    <lineage>
        <taxon>Eukaryota</taxon>
        <taxon>Viridiplantae</taxon>
        <taxon>Streptophyta</taxon>
        <taxon>Embryophyta</taxon>
        <taxon>Tracheophyta</taxon>
        <taxon>Spermatophyta</taxon>
        <taxon>Magnoliopsida</taxon>
        <taxon>eudicotyledons</taxon>
        <taxon>Gunneridae</taxon>
        <taxon>Pentapetalae</taxon>
        <taxon>rosids</taxon>
        <taxon>fabids</taxon>
        <taxon>Malpighiales</taxon>
        <taxon>Rhizophoraceae</taxon>
        <taxon>Rhizophora</taxon>
    </lineage>
</organism>